<dbReference type="AlphaFoldDB" id="A0A7X4H983"/>
<evidence type="ECO:0000256" key="1">
    <source>
        <dbReference type="ARBA" id="ARBA00023015"/>
    </source>
</evidence>
<dbReference type="PRINTS" id="PR00032">
    <property type="entry name" value="HTHARAC"/>
</dbReference>
<evidence type="ECO:0000256" key="4">
    <source>
        <dbReference type="ARBA" id="ARBA00023163"/>
    </source>
</evidence>
<evidence type="ECO:0000259" key="5">
    <source>
        <dbReference type="PROSITE" id="PS01124"/>
    </source>
</evidence>
<dbReference type="PANTHER" id="PTHR46796">
    <property type="entry name" value="HTH-TYPE TRANSCRIPTIONAL ACTIVATOR RHAS-RELATED"/>
    <property type="match status" value="1"/>
</dbReference>
<dbReference type="InterPro" id="IPR020449">
    <property type="entry name" value="Tscrpt_reg_AraC-type_HTH"/>
</dbReference>
<dbReference type="Gene3D" id="1.10.10.60">
    <property type="entry name" value="Homeodomain-like"/>
    <property type="match status" value="2"/>
</dbReference>
<dbReference type="InterPro" id="IPR009057">
    <property type="entry name" value="Homeodomain-like_sf"/>
</dbReference>
<keyword evidence="1" id="KW-0805">Transcription regulation</keyword>
<dbReference type="SMART" id="SM00342">
    <property type="entry name" value="HTH_ARAC"/>
    <property type="match status" value="1"/>
</dbReference>
<keyword evidence="3" id="KW-0010">Activator</keyword>
<organism evidence="6 7">
    <name type="scientific">Pseudoduganella aquatica</name>
    <dbReference type="NCBI Taxonomy" id="2660641"/>
    <lineage>
        <taxon>Bacteria</taxon>
        <taxon>Pseudomonadati</taxon>
        <taxon>Pseudomonadota</taxon>
        <taxon>Betaproteobacteria</taxon>
        <taxon>Burkholderiales</taxon>
        <taxon>Oxalobacteraceae</taxon>
        <taxon>Telluria group</taxon>
        <taxon>Pseudoduganella</taxon>
    </lineage>
</organism>
<keyword evidence="4" id="KW-0804">Transcription</keyword>
<evidence type="ECO:0000313" key="7">
    <source>
        <dbReference type="Proteomes" id="UP000450676"/>
    </source>
</evidence>
<dbReference type="InterPro" id="IPR018062">
    <property type="entry name" value="HTH_AraC-typ_CS"/>
</dbReference>
<keyword evidence="7" id="KW-1185">Reference proteome</keyword>
<dbReference type="PROSITE" id="PS00041">
    <property type="entry name" value="HTH_ARAC_FAMILY_1"/>
    <property type="match status" value="1"/>
</dbReference>
<dbReference type="Pfam" id="PF02311">
    <property type="entry name" value="AraC_binding"/>
    <property type="match status" value="1"/>
</dbReference>
<dbReference type="InterPro" id="IPR037923">
    <property type="entry name" value="HTH-like"/>
</dbReference>
<sequence length="266" mass="29039">MQPVFWRDAALPFIEARSIRGGRDLCYARHTHSTFSIGAVTGGVSTYWNRRSKETVGAGSVVVINPEDAHACNPAAGQPWSYRMFYVDVAWLTALQHELGFSPNADFRAFLTTLNTSLFAGLNRLYDTLTSAHADGLQKESAALGFFMDMQQTLDPASAPLAGANGKLLRAAEFISDNCTRLLSLDDICAAASLSPAYLIRAFKGQFGMTPHAYLVNRRIQYGQGRLKRGAAIADAAIESGFADQAHFQRAFKQHLAATPGQYRGR</sequence>
<evidence type="ECO:0000256" key="2">
    <source>
        <dbReference type="ARBA" id="ARBA00023125"/>
    </source>
</evidence>
<dbReference type="SUPFAM" id="SSF46689">
    <property type="entry name" value="Homeodomain-like"/>
    <property type="match status" value="2"/>
</dbReference>
<keyword evidence="2" id="KW-0238">DNA-binding</keyword>
<evidence type="ECO:0000313" key="6">
    <source>
        <dbReference type="EMBL" id="MYN07004.1"/>
    </source>
</evidence>
<accession>A0A7X4H983</accession>
<dbReference type="InterPro" id="IPR018060">
    <property type="entry name" value="HTH_AraC"/>
</dbReference>
<dbReference type="GO" id="GO:0043565">
    <property type="term" value="F:sequence-specific DNA binding"/>
    <property type="evidence" value="ECO:0007669"/>
    <property type="project" value="InterPro"/>
</dbReference>
<dbReference type="Pfam" id="PF12833">
    <property type="entry name" value="HTH_18"/>
    <property type="match status" value="1"/>
</dbReference>
<dbReference type="SUPFAM" id="SSF51215">
    <property type="entry name" value="Regulatory protein AraC"/>
    <property type="match status" value="1"/>
</dbReference>
<dbReference type="PANTHER" id="PTHR46796:SF2">
    <property type="entry name" value="TRANSCRIPTIONAL REGULATORY PROTEIN"/>
    <property type="match status" value="1"/>
</dbReference>
<dbReference type="GO" id="GO:0003700">
    <property type="term" value="F:DNA-binding transcription factor activity"/>
    <property type="evidence" value="ECO:0007669"/>
    <property type="project" value="InterPro"/>
</dbReference>
<evidence type="ECO:0000256" key="3">
    <source>
        <dbReference type="ARBA" id="ARBA00023159"/>
    </source>
</evidence>
<dbReference type="Proteomes" id="UP000450676">
    <property type="component" value="Unassembled WGS sequence"/>
</dbReference>
<dbReference type="PROSITE" id="PS01124">
    <property type="entry name" value="HTH_ARAC_FAMILY_2"/>
    <property type="match status" value="1"/>
</dbReference>
<dbReference type="EMBL" id="WWCU01000005">
    <property type="protein sequence ID" value="MYN07004.1"/>
    <property type="molecule type" value="Genomic_DNA"/>
</dbReference>
<feature type="domain" description="HTH araC/xylS-type" evidence="5">
    <location>
        <begin position="169"/>
        <end position="266"/>
    </location>
</feature>
<dbReference type="InterPro" id="IPR050204">
    <property type="entry name" value="AraC_XylS_family_regulators"/>
</dbReference>
<comment type="caution">
    <text evidence="6">The sequence shown here is derived from an EMBL/GenBank/DDBJ whole genome shotgun (WGS) entry which is preliminary data.</text>
</comment>
<reference evidence="6 7" key="1">
    <citation type="submission" date="2019-12" db="EMBL/GenBank/DDBJ databases">
        <title>Novel species isolated from a subtropical stream in China.</title>
        <authorList>
            <person name="Lu H."/>
        </authorList>
    </citation>
    <scope>NUCLEOTIDE SEQUENCE [LARGE SCALE GENOMIC DNA]</scope>
    <source>
        <strain evidence="6 7">FT127W</strain>
    </source>
</reference>
<protein>
    <submittedName>
        <fullName evidence="6">Helix-turn-helix domain-containing protein</fullName>
    </submittedName>
</protein>
<dbReference type="InterPro" id="IPR003313">
    <property type="entry name" value="AraC-bd"/>
</dbReference>
<proteinExistence type="predicted"/>
<name>A0A7X4H983_9BURK</name>
<dbReference type="RefSeq" id="WP_161071388.1">
    <property type="nucleotide sequence ID" value="NZ_CP086370.1"/>
</dbReference>
<gene>
    <name evidence="6" type="ORF">GTP77_06585</name>
</gene>